<proteinExistence type="predicted"/>
<feature type="transmembrane region" description="Helical" evidence="2">
    <location>
        <begin position="230"/>
        <end position="251"/>
    </location>
</feature>
<dbReference type="Proteomes" id="UP000008370">
    <property type="component" value="Unassembled WGS sequence"/>
</dbReference>
<keyword evidence="4" id="KW-1185">Reference proteome</keyword>
<evidence type="ECO:0000313" key="3">
    <source>
        <dbReference type="EMBL" id="EKM60639.1"/>
    </source>
</evidence>
<feature type="transmembrane region" description="Helical" evidence="2">
    <location>
        <begin position="35"/>
        <end position="58"/>
    </location>
</feature>
<dbReference type="KEGG" id="pco:PHACADRAFT_246673"/>
<dbReference type="OrthoDB" id="3269446at2759"/>
<protein>
    <submittedName>
        <fullName evidence="3">Uncharacterized protein</fullName>
    </submittedName>
</protein>
<gene>
    <name evidence="3" type="ORF">PHACADRAFT_246673</name>
</gene>
<feature type="transmembrane region" description="Helical" evidence="2">
    <location>
        <begin position="116"/>
        <end position="137"/>
    </location>
</feature>
<dbReference type="AlphaFoldDB" id="K5WN44"/>
<evidence type="ECO:0000256" key="1">
    <source>
        <dbReference type="SAM" id="MobiDB-lite"/>
    </source>
</evidence>
<name>K5WN44_PHACS</name>
<keyword evidence="2" id="KW-0472">Membrane</keyword>
<accession>K5WN44</accession>
<feature type="region of interest" description="Disordered" evidence="1">
    <location>
        <begin position="305"/>
        <end position="338"/>
    </location>
</feature>
<keyword evidence="2" id="KW-0812">Transmembrane</keyword>
<reference evidence="3 4" key="1">
    <citation type="journal article" date="2012" name="BMC Genomics">
        <title>Comparative genomics of the white-rot fungi, Phanerochaete carnosa and P. chrysosporium, to elucidate the genetic basis of the distinct wood types they colonize.</title>
        <authorList>
            <person name="Suzuki H."/>
            <person name="MacDonald J."/>
            <person name="Syed K."/>
            <person name="Salamov A."/>
            <person name="Hori C."/>
            <person name="Aerts A."/>
            <person name="Henrissat B."/>
            <person name="Wiebenga A."/>
            <person name="vanKuyk P.A."/>
            <person name="Barry K."/>
            <person name="Lindquist E."/>
            <person name="LaButti K."/>
            <person name="Lapidus A."/>
            <person name="Lucas S."/>
            <person name="Coutinho P."/>
            <person name="Gong Y."/>
            <person name="Samejima M."/>
            <person name="Mahadevan R."/>
            <person name="Abou-Zaid M."/>
            <person name="de Vries R.P."/>
            <person name="Igarashi K."/>
            <person name="Yadav J.S."/>
            <person name="Grigoriev I.V."/>
            <person name="Master E.R."/>
        </authorList>
    </citation>
    <scope>NUCLEOTIDE SEQUENCE [LARGE SCALE GENOMIC DNA]</scope>
    <source>
        <strain evidence="3 4">HHB-10118-sp</strain>
    </source>
</reference>
<dbReference type="GeneID" id="18913873"/>
<organism evidence="3 4">
    <name type="scientific">Phanerochaete carnosa (strain HHB-10118-sp)</name>
    <name type="common">White-rot fungus</name>
    <name type="synonym">Peniophora carnosa</name>
    <dbReference type="NCBI Taxonomy" id="650164"/>
    <lineage>
        <taxon>Eukaryota</taxon>
        <taxon>Fungi</taxon>
        <taxon>Dikarya</taxon>
        <taxon>Basidiomycota</taxon>
        <taxon>Agaricomycotina</taxon>
        <taxon>Agaricomycetes</taxon>
        <taxon>Polyporales</taxon>
        <taxon>Phanerochaetaceae</taxon>
        <taxon>Phanerochaete</taxon>
    </lineage>
</organism>
<dbReference type="EMBL" id="JH930468">
    <property type="protein sequence ID" value="EKM60639.1"/>
    <property type="molecule type" value="Genomic_DNA"/>
</dbReference>
<feature type="compositionally biased region" description="Basic and acidic residues" evidence="1">
    <location>
        <begin position="319"/>
        <end position="330"/>
    </location>
</feature>
<dbReference type="InParanoid" id="K5WN44"/>
<keyword evidence="2" id="KW-1133">Transmembrane helix</keyword>
<feature type="transmembrane region" description="Helical" evidence="2">
    <location>
        <begin position="203"/>
        <end position="224"/>
    </location>
</feature>
<feature type="transmembrane region" description="Helical" evidence="2">
    <location>
        <begin position="157"/>
        <end position="178"/>
    </location>
</feature>
<sequence length="338" mass="37756">MESVAYGIFLVTFGLCVKALLCVRDQLVLKPLKDVNWGMFCVAVLMLIFATFDVAFGLRHNLDAFIFYTGPGGPTAEFQDLRSWINIMKTVDFVAQTSIGDAILIYRCWMIYAGRIVVILFPIALWLTTLVAGAMMIWVENTTERNALIEDPRVKPWLDTITACTLLVNVLVTSLIVWRIWRVRSKAAAATVHPHRLSRLMRIILDSGLLYTVCVVIFFGTTLAGSNAQYGVSDVVVQVIGITFNLIIIRVNNGTAAEAKQFTTTSGALHSIRSFPLRFLRTQTLDQTAFTLPVEATLPTEVGVEVSVSQHRDEEDEDERRSITKRRDSWEGSDGFAV</sequence>
<evidence type="ECO:0000256" key="2">
    <source>
        <dbReference type="SAM" id="Phobius"/>
    </source>
</evidence>
<dbReference type="HOGENOM" id="CLU_044614_1_0_1"/>
<evidence type="ECO:0000313" key="4">
    <source>
        <dbReference type="Proteomes" id="UP000008370"/>
    </source>
</evidence>
<dbReference type="RefSeq" id="XP_007390087.1">
    <property type="nucleotide sequence ID" value="XM_007390025.1"/>
</dbReference>